<keyword evidence="2" id="KW-1133">Transmembrane helix</keyword>
<dbReference type="EMBL" id="JAVDYB010000001">
    <property type="protein sequence ID" value="MDR7273311.1"/>
    <property type="molecule type" value="Genomic_DNA"/>
</dbReference>
<name>A0AAE4C6A0_9ACTN</name>
<comment type="caution">
    <text evidence="3">The sequence shown here is derived from an EMBL/GenBank/DDBJ whole genome shotgun (WGS) entry which is preliminary data.</text>
</comment>
<reference evidence="3" key="1">
    <citation type="submission" date="2023-07" db="EMBL/GenBank/DDBJ databases">
        <title>Sequencing the genomes of 1000 actinobacteria strains.</title>
        <authorList>
            <person name="Klenk H.-P."/>
        </authorList>
    </citation>
    <scope>NUCLEOTIDE SEQUENCE</scope>
    <source>
        <strain evidence="3">DSM 44707</strain>
    </source>
</reference>
<feature type="compositionally biased region" description="Low complexity" evidence="1">
    <location>
        <begin position="113"/>
        <end position="122"/>
    </location>
</feature>
<dbReference type="RefSeq" id="WP_310361543.1">
    <property type="nucleotide sequence ID" value="NZ_JAVDYB010000001.1"/>
</dbReference>
<evidence type="ECO:0000313" key="3">
    <source>
        <dbReference type="EMBL" id="MDR7273311.1"/>
    </source>
</evidence>
<feature type="region of interest" description="Disordered" evidence="1">
    <location>
        <begin position="88"/>
        <end position="151"/>
    </location>
</feature>
<proteinExistence type="predicted"/>
<feature type="compositionally biased region" description="Polar residues" evidence="1">
    <location>
        <begin position="142"/>
        <end position="151"/>
    </location>
</feature>
<evidence type="ECO:0000256" key="1">
    <source>
        <dbReference type="SAM" id="MobiDB-lite"/>
    </source>
</evidence>
<feature type="transmembrane region" description="Helical" evidence="2">
    <location>
        <begin position="34"/>
        <end position="59"/>
    </location>
</feature>
<organism evidence="3 4">
    <name type="scientific">Catenuloplanes atrovinosus</name>
    <dbReference type="NCBI Taxonomy" id="137266"/>
    <lineage>
        <taxon>Bacteria</taxon>
        <taxon>Bacillati</taxon>
        <taxon>Actinomycetota</taxon>
        <taxon>Actinomycetes</taxon>
        <taxon>Micromonosporales</taxon>
        <taxon>Micromonosporaceae</taxon>
        <taxon>Catenuloplanes</taxon>
    </lineage>
</organism>
<dbReference type="AlphaFoldDB" id="A0AAE4C6A0"/>
<dbReference type="Proteomes" id="UP001183643">
    <property type="component" value="Unassembled WGS sequence"/>
</dbReference>
<feature type="region of interest" description="Disordered" evidence="1">
    <location>
        <begin position="1"/>
        <end position="24"/>
    </location>
</feature>
<accession>A0AAE4C6A0</accession>
<keyword evidence="2" id="KW-0812">Transmembrane</keyword>
<protein>
    <submittedName>
        <fullName evidence="3">Uncharacterized protein</fullName>
    </submittedName>
</protein>
<evidence type="ECO:0000313" key="4">
    <source>
        <dbReference type="Proteomes" id="UP001183643"/>
    </source>
</evidence>
<evidence type="ECO:0000256" key="2">
    <source>
        <dbReference type="SAM" id="Phobius"/>
    </source>
</evidence>
<keyword evidence="2" id="KW-0472">Membrane</keyword>
<keyword evidence="4" id="KW-1185">Reference proteome</keyword>
<gene>
    <name evidence="3" type="ORF">J2S41_000089</name>
</gene>
<sequence length="232" mass="24058">MRDGAAHRGVVVDEQDEGHGSTLSRVGTMSPVRIWQLGGGTVAWVLATVLGAVTVWVGLRPVLNTALPDRAIPLTASDLRRLSPAPVSPVITLTPEPIPTVTESPTPSPTPSPSGAAESPTPGRTAGRSSAPTAEQAPAAPKQTTVNGWTVTDSGGKITYVRSFKLDGGQAVIQIVDRVVSLVSATPATGFAMDAAQPSPERLVVRFTGGGRAYTIDALWFNDGPYAEITES</sequence>